<dbReference type="CDD" id="cd20305">
    <property type="entry name" value="cupin_OxDC_C"/>
    <property type="match status" value="1"/>
</dbReference>
<feature type="signal peptide" evidence="5">
    <location>
        <begin position="1"/>
        <end position="18"/>
    </location>
</feature>
<accession>A0A2T3AIG7</accession>
<feature type="compositionally biased region" description="Basic and acidic residues" evidence="4">
    <location>
        <begin position="35"/>
        <end position="67"/>
    </location>
</feature>
<gene>
    <name evidence="7" type="ORF">BD289DRAFT_458633</name>
</gene>
<dbReference type="NCBIfam" id="TIGR03404">
    <property type="entry name" value="bicupin_oxalic"/>
    <property type="match status" value="1"/>
</dbReference>
<feature type="binding site" evidence="3">
    <location>
        <position position="159"/>
    </location>
    <ligand>
        <name>Mn(2+)</name>
        <dbReference type="ChEBI" id="CHEBI:29035"/>
        <label>1</label>
    </ligand>
</feature>
<evidence type="ECO:0000313" key="7">
    <source>
        <dbReference type="EMBL" id="PSR99249.1"/>
    </source>
</evidence>
<dbReference type="PANTHER" id="PTHR35848:SF9">
    <property type="entry name" value="SLL1358 PROTEIN"/>
    <property type="match status" value="1"/>
</dbReference>
<dbReference type="AlphaFoldDB" id="A0A2T3AIG7"/>
<dbReference type="InParanoid" id="A0A2T3AIG7"/>
<feature type="binding site" evidence="3">
    <location>
        <position position="161"/>
    </location>
    <ligand>
        <name>Mn(2+)</name>
        <dbReference type="ChEBI" id="CHEBI:29035"/>
        <label>1</label>
    </ligand>
</feature>
<keyword evidence="3" id="KW-0464">Manganese</keyword>
<name>A0A2T3AIG7_9PEZI</name>
<dbReference type="Gene3D" id="2.60.120.10">
    <property type="entry name" value="Jelly Rolls"/>
    <property type="match status" value="2"/>
</dbReference>
<dbReference type="STRING" id="2025994.A0A2T3AIG7"/>
<dbReference type="InterPro" id="IPR017774">
    <property type="entry name" value="Bicupin_oxalate_deCO2ase/Oxase"/>
</dbReference>
<feature type="binding site" evidence="3">
    <location>
        <position position="165"/>
    </location>
    <ligand>
        <name>Mn(2+)</name>
        <dbReference type="ChEBI" id="CHEBI:29035"/>
        <label>1</label>
    </ligand>
</feature>
<feature type="chain" id="PRO_5015706207" evidence="5">
    <location>
        <begin position="19"/>
        <end position="470"/>
    </location>
</feature>
<dbReference type="SUPFAM" id="SSF51182">
    <property type="entry name" value="RmlC-like cupins"/>
    <property type="match status" value="1"/>
</dbReference>
<proteinExistence type="predicted"/>
<dbReference type="InterPro" id="IPR011051">
    <property type="entry name" value="RmlC_Cupin_sf"/>
</dbReference>
<dbReference type="SMART" id="SM00835">
    <property type="entry name" value="Cupin_1"/>
    <property type="match status" value="2"/>
</dbReference>
<feature type="domain" description="Cupin type-1" evidence="6">
    <location>
        <begin position="124"/>
        <end position="257"/>
    </location>
</feature>
<protein>
    <submittedName>
        <fullName evidence="7">Oxalate decarboxylase family bicupin</fullName>
    </submittedName>
</protein>
<feature type="active site" description="Proton donor" evidence="2">
    <location>
        <position position="399"/>
    </location>
</feature>
<evidence type="ECO:0000259" key="6">
    <source>
        <dbReference type="SMART" id="SM00835"/>
    </source>
</evidence>
<dbReference type="InterPro" id="IPR051610">
    <property type="entry name" value="GPI/OXD"/>
</dbReference>
<reference evidence="7 8" key="1">
    <citation type="journal article" date="2018" name="Mycol. Prog.">
        <title>Coniella lustricola, a new species from submerged detritus.</title>
        <authorList>
            <person name="Raudabaugh D.B."/>
            <person name="Iturriaga T."/>
            <person name="Carver A."/>
            <person name="Mondo S."/>
            <person name="Pangilinan J."/>
            <person name="Lipzen A."/>
            <person name="He G."/>
            <person name="Amirebrahimi M."/>
            <person name="Grigoriev I.V."/>
            <person name="Miller A.N."/>
        </authorList>
    </citation>
    <scope>NUCLEOTIDE SEQUENCE [LARGE SCALE GENOMIC DNA]</scope>
    <source>
        <strain evidence="7 8">B22-T-1</strain>
    </source>
</reference>
<sequence length="470" mass="52883">MLVSQILLTASLTASSLAAPHRDSPQQRLAAGLELPDKYRTSASSKKESPYTPGHRDPYDRAVNPDKDDLDPLPWRNGWGQSVLGPWNPSRARQNPDLVRPPSTDHGNMQNMRWSFVDSHVRIEEGGWTRQTTVREMPSSSELASVNMRLGEGVIRELHWHKEAEWAYVLDGSVRITGIDYEGGNFIDDLEKGDLWYFPSGVPHSLQGLSPNGTEFLLIFDDGRFSEESTFLLTDWLAHTPQSVVAENFHLAPEVFRHLPESEKYIFQGSNPGSIDEERPQGKHVKKSKLNFSHKMLAQDPLVTSGGEVRITDSSNFPISKTVAAAHAIIQPGALREMHWHPNADEWNFFIRGKARITIFAAEGTARTFDYQPGDVGIVPQNHGHFVENIGDEPVEMLEVFRSDRFQDFSLFQWMGESPQRLVADHLFKGDPENAEKFLAQIKDAKKDPVTKFGVTFDKTGSDSEAEKEL</sequence>
<feature type="binding site" evidence="3">
    <location>
        <position position="341"/>
    </location>
    <ligand>
        <name>Mn(2+)</name>
        <dbReference type="ChEBI" id="CHEBI:29035"/>
        <label>2</label>
    </ligand>
</feature>
<feature type="region of interest" description="Disordered" evidence="4">
    <location>
        <begin position="85"/>
        <end position="109"/>
    </location>
</feature>
<organism evidence="7 8">
    <name type="scientific">Coniella lustricola</name>
    <dbReference type="NCBI Taxonomy" id="2025994"/>
    <lineage>
        <taxon>Eukaryota</taxon>
        <taxon>Fungi</taxon>
        <taxon>Dikarya</taxon>
        <taxon>Ascomycota</taxon>
        <taxon>Pezizomycotina</taxon>
        <taxon>Sordariomycetes</taxon>
        <taxon>Sordariomycetidae</taxon>
        <taxon>Diaporthales</taxon>
        <taxon>Schizoparmaceae</taxon>
        <taxon>Coniella</taxon>
    </lineage>
</organism>
<keyword evidence="1 3" id="KW-0479">Metal-binding</keyword>
<dbReference type="EMBL" id="KZ678385">
    <property type="protein sequence ID" value="PSR99249.1"/>
    <property type="molecule type" value="Genomic_DNA"/>
</dbReference>
<evidence type="ECO:0000256" key="2">
    <source>
        <dbReference type="PIRSR" id="PIRSR617774-1"/>
    </source>
</evidence>
<feature type="domain" description="Cupin type-1" evidence="6">
    <location>
        <begin position="294"/>
        <end position="436"/>
    </location>
</feature>
<evidence type="ECO:0000256" key="3">
    <source>
        <dbReference type="PIRSR" id="PIRSR617774-2"/>
    </source>
</evidence>
<evidence type="ECO:0000313" key="8">
    <source>
        <dbReference type="Proteomes" id="UP000241462"/>
    </source>
</evidence>
<evidence type="ECO:0000256" key="4">
    <source>
        <dbReference type="SAM" id="MobiDB-lite"/>
    </source>
</evidence>
<evidence type="ECO:0000256" key="1">
    <source>
        <dbReference type="ARBA" id="ARBA00022723"/>
    </source>
</evidence>
<dbReference type="Proteomes" id="UP000241462">
    <property type="component" value="Unassembled WGS sequence"/>
</dbReference>
<feature type="region of interest" description="Disordered" evidence="4">
    <location>
        <begin position="33"/>
        <end position="73"/>
    </location>
</feature>
<dbReference type="GO" id="GO:0046872">
    <property type="term" value="F:metal ion binding"/>
    <property type="evidence" value="ECO:0007669"/>
    <property type="project" value="UniProtKB-KW"/>
</dbReference>
<dbReference type="Pfam" id="PF00190">
    <property type="entry name" value="Cupin_1"/>
    <property type="match status" value="2"/>
</dbReference>
<dbReference type="InterPro" id="IPR014710">
    <property type="entry name" value="RmlC-like_jellyroll"/>
</dbReference>
<feature type="binding site" evidence="3">
    <location>
        <position position="346"/>
    </location>
    <ligand>
        <name>Mn(2+)</name>
        <dbReference type="ChEBI" id="CHEBI:29035"/>
        <label>2</label>
    </ligand>
</feature>
<feature type="binding site" evidence="3">
    <location>
        <position position="204"/>
    </location>
    <ligand>
        <name>Mn(2+)</name>
        <dbReference type="ChEBI" id="CHEBI:29035"/>
        <label>1</label>
    </ligand>
</feature>
<comment type="cofactor">
    <cofactor evidence="3">
        <name>Mn(2+)</name>
        <dbReference type="ChEBI" id="CHEBI:29035"/>
    </cofactor>
    <text evidence="3">Binds 2 manganese ions per subunit.</text>
</comment>
<keyword evidence="5" id="KW-0732">Signal</keyword>
<feature type="binding site" evidence="3">
    <location>
        <position position="385"/>
    </location>
    <ligand>
        <name>Mn(2+)</name>
        <dbReference type="ChEBI" id="CHEBI:29035"/>
        <label>2</label>
    </ligand>
</feature>
<dbReference type="OrthoDB" id="10263073at2759"/>
<dbReference type="PANTHER" id="PTHR35848">
    <property type="entry name" value="OXALATE-BINDING PROTEIN"/>
    <property type="match status" value="1"/>
</dbReference>
<dbReference type="CDD" id="cd20304">
    <property type="entry name" value="cupin_OxDC_N"/>
    <property type="match status" value="1"/>
</dbReference>
<dbReference type="InterPro" id="IPR006045">
    <property type="entry name" value="Cupin_1"/>
</dbReference>
<dbReference type="GO" id="GO:0033609">
    <property type="term" value="P:oxalate metabolic process"/>
    <property type="evidence" value="ECO:0007669"/>
    <property type="project" value="InterPro"/>
</dbReference>
<evidence type="ECO:0000256" key="5">
    <source>
        <dbReference type="SAM" id="SignalP"/>
    </source>
</evidence>
<feature type="binding site" evidence="3">
    <location>
        <position position="339"/>
    </location>
    <ligand>
        <name>Mn(2+)</name>
        <dbReference type="ChEBI" id="CHEBI:29035"/>
        <label>2</label>
    </ligand>
</feature>
<keyword evidence="8" id="KW-1185">Reference proteome</keyword>